<dbReference type="AlphaFoldDB" id="A0A914HYW4"/>
<evidence type="ECO:0000313" key="5">
    <source>
        <dbReference type="WBParaSite" id="Gr19_v10_g5364.t2"/>
    </source>
</evidence>
<accession>A0A914HYW4</accession>
<evidence type="ECO:0000256" key="1">
    <source>
        <dbReference type="SAM" id="Coils"/>
    </source>
</evidence>
<proteinExistence type="predicted"/>
<feature type="chain" id="PRO_5036835960" evidence="3">
    <location>
        <begin position="24"/>
        <end position="111"/>
    </location>
</feature>
<dbReference type="Proteomes" id="UP000887572">
    <property type="component" value="Unplaced"/>
</dbReference>
<keyword evidence="4" id="KW-1185">Reference proteome</keyword>
<sequence length="111" mass="12433">MSNHLTKPTLTFLLVLIVANVNGQYGYQYNNNQLYLQQQQQQSLQLCQQQLQNLQQQIFSLMQNQKEQAGSVPSANSNNTREADAPDSENNLLDVAVGKNSSPNFVKSAFT</sequence>
<feature type="signal peptide" evidence="3">
    <location>
        <begin position="1"/>
        <end position="23"/>
    </location>
</feature>
<reference evidence="5" key="1">
    <citation type="submission" date="2022-11" db="UniProtKB">
        <authorList>
            <consortium name="WormBaseParasite"/>
        </authorList>
    </citation>
    <scope>IDENTIFICATION</scope>
</reference>
<name>A0A914HYW4_GLORO</name>
<feature type="region of interest" description="Disordered" evidence="2">
    <location>
        <begin position="65"/>
        <end position="88"/>
    </location>
</feature>
<evidence type="ECO:0000256" key="3">
    <source>
        <dbReference type="SAM" id="SignalP"/>
    </source>
</evidence>
<evidence type="ECO:0000313" key="4">
    <source>
        <dbReference type="Proteomes" id="UP000887572"/>
    </source>
</evidence>
<dbReference type="WBParaSite" id="Gr19_v10_g5364.t2">
    <property type="protein sequence ID" value="Gr19_v10_g5364.t2"/>
    <property type="gene ID" value="Gr19_v10_g5364"/>
</dbReference>
<protein>
    <submittedName>
        <fullName evidence="5">Uncharacterized protein</fullName>
    </submittedName>
</protein>
<keyword evidence="1" id="KW-0175">Coiled coil</keyword>
<keyword evidence="3" id="KW-0732">Signal</keyword>
<feature type="coiled-coil region" evidence="1">
    <location>
        <begin position="37"/>
        <end position="64"/>
    </location>
</feature>
<feature type="compositionally biased region" description="Polar residues" evidence="2">
    <location>
        <begin position="65"/>
        <end position="80"/>
    </location>
</feature>
<evidence type="ECO:0000256" key="2">
    <source>
        <dbReference type="SAM" id="MobiDB-lite"/>
    </source>
</evidence>
<organism evidence="4 5">
    <name type="scientific">Globodera rostochiensis</name>
    <name type="common">Golden nematode worm</name>
    <name type="synonym">Heterodera rostochiensis</name>
    <dbReference type="NCBI Taxonomy" id="31243"/>
    <lineage>
        <taxon>Eukaryota</taxon>
        <taxon>Metazoa</taxon>
        <taxon>Ecdysozoa</taxon>
        <taxon>Nematoda</taxon>
        <taxon>Chromadorea</taxon>
        <taxon>Rhabditida</taxon>
        <taxon>Tylenchina</taxon>
        <taxon>Tylenchomorpha</taxon>
        <taxon>Tylenchoidea</taxon>
        <taxon>Heteroderidae</taxon>
        <taxon>Heteroderinae</taxon>
        <taxon>Globodera</taxon>
    </lineage>
</organism>